<gene>
    <name evidence="2" type="ORF">ACFSAH_03720</name>
</gene>
<evidence type="ECO:0000313" key="3">
    <source>
        <dbReference type="Proteomes" id="UP001597118"/>
    </source>
</evidence>
<sequence>MRGDGNTEILSNYMPAEAAQIISGWINHYHCEFKITKNRNSKFGDYRPPYQGKGHRISVNHTLNPYAFLVTTVHEFAHLVTFNQWKNKVKPHGQEWKDTFKRMMLPFFALNILPRDVESALAKYLKNPAASSCSDANLFITLKKYDQEKKSDNVLISEIPENHNFQISTGRVFKKLAKNRTRYRCIEINTGKIYLFSPLAEVLPLSG</sequence>
<dbReference type="InterPro" id="IPR006640">
    <property type="entry name" value="SprT-like_domain"/>
</dbReference>
<accession>A0ABW4I9J8</accession>
<comment type="caution">
    <text evidence="2">The sequence shown here is derived from an EMBL/GenBank/DDBJ whole genome shotgun (WGS) entry which is preliminary data.</text>
</comment>
<evidence type="ECO:0000313" key="2">
    <source>
        <dbReference type="EMBL" id="MFD1628968.1"/>
    </source>
</evidence>
<dbReference type="Pfam" id="PF10263">
    <property type="entry name" value="SprT-like"/>
    <property type="match status" value="1"/>
</dbReference>
<dbReference type="EMBL" id="JBHUDG010000003">
    <property type="protein sequence ID" value="MFD1628968.1"/>
    <property type="molecule type" value="Genomic_DNA"/>
</dbReference>
<reference evidence="3" key="1">
    <citation type="journal article" date="2019" name="Int. J. Syst. Evol. Microbiol.">
        <title>The Global Catalogue of Microorganisms (GCM) 10K type strain sequencing project: providing services to taxonomists for standard genome sequencing and annotation.</title>
        <authorList>
            <consortium name="The Broad Institute Genomics Platform"/>
            <consortium name="The Broad Institute Genome Sequencing Center for Infectious Disease"/>
            <person name="Wu L."/>
            <person name="Ma J."/>
        </authorList>
    </citation>
    <scope>NUCLEOTIDE SEQUENCE [LARGE SCALE GENOMIC DNA]</scope>
    <source>
        <strain evidence="3">CCUG 53762</strain>
    </source>
</reference>
<feature type="domain" description="SprT-like" evidence="1">
    <location>
        <begin position="31"/>
        <end position="104"/>
    </location>
</feature>
<dbReference type="Proteomes" id="UP001597118">
    <property type="component" value="Unassembled WGS sequence"/>
</dbReference>
<organism evidence="2 3">
    <name type="scientific">Pseudopedobacter beijingensis</name>
    <dbReference type="NCBI Taxonomy" id="1207056"/>
    <lineage>
        <taxon>Bacteria</taxon>
        <taxon>Pseudomonadati</taxon>
        <taxon>Bacteroidota</taxon>
        <taxon>Sphingobacteriia</taxon>
        <taxon>Sphingobacteriales</taxon>
        <taxon>Sphingobacteriaceae</taxon>
        <taxon>Pseudopedobacter</taxon>
    </lineage>
</organism>
<dbReference type="RefSeq" id="WP_379661349.1">
    <property type="nucleotide sequence ID" value="NZ_JBHUDG010000003.1"/>
</dbReference>
<proteinExistence type="predicted"/>
<name>A0ABW4I9J8_9SPHI</name>
<keyword evidence="3" id="KW-1185">Reference proteome</keyword>
<protein>
    <submittedName>
        <fullName evidence="2">SprT domain-containing protein</fullName>
    </submittedName>
</protein>
<evidence type="ECO:0000259" key="1">
    <source>
        <dbReference type="Pfam" id="PF10263"/>
    </source>
</evidence>